<protein>
    <submittedName>
        <fullName evidence="2">Zf-HC2 domain-containing protein</fullName>
    </submittedName>
</protein>
<name>A0A3A8P457_9BACT</name>
<feature type="domain" description="Putative zinc-finger" evidence="1">
    <location>
        <begin position="37"/>
        <end position="64"/>
    </location>
</feature>
<gene>
    <name evidence="2" type="ORF">D7X12_03440</name>
</gene>
<dbReference type="AlphaFoldDB" id="A0A3A8P457"/>
<keyword evidence="3" id="KW-1185">Reference proteome</keyword>
<dbReference type="InterPro" id="IPR027383">
    <property type="entry name" value="Znf_put"/>
</dbReference>
<dbReference type="EMBL" id="RAWG01000013">
    <property type="protein sequence ID" value="RKH47222.1"/>
    <property type="molecule type" value="Genomic_DNA"/>
</dbReference>
<dbReference type="Proteomes" id="UP000273405">
    <property type="component" value="Unassembled WGS sequence"/>
</dbReference>
<organism evidence="2 3">
    <name type="scientific">Corallococcus sicarius</name>
    <dbReference type="NCBI Taxonomy" id="2316726"/>
    <lineage>
        <taxon>Bacteria</taxon>
        <taxon>Pseudomonadati</taxon>
        <taxon>Myxococcota</taxon>
        <taxon>Myxococcia</taxon>
        <taxon>Myxococcales</taxon>
        <taxon>Cystobacterineae</taxon>
        <taxon>Myxococcaceae</taxon>
        <taxon>Corallococcus</taxon>
    </lineage>
</organism>
<evidence type="ECO:0000259" key="1">
    <source>
        <dbReference type="Pfam" id="PF13490"/>
    </source>
</evidence>
<dbReference type="InterPro" id="IPR011990">
    <property type="entry name" value="TPR-like_helical_dom_sf"/>
</dbReference>
<dbReference type="Pfam" id="PF13490">
    <property type="entry name" value="zf-HC2"/>
    <property type="match status" value="1"/>
</dbReference>
<reference evidence="3" key="1">
    <citation type="submission" date="2018-09" db="EMBL/GenBank/DDBJ databases">
        <authorList>
            <person name="Livingstone P.G."/>
            <person name="Whitworth D.E."/>
        </authorList>
    </citation>
    <scope>NUCLEOTIDE SEQUENCE [LARGE SCALE GENOMIC DNA]</scope>
    <source>
        <strain evidence="3">CA040B</strain>
    </source>
</reference>
<evidence type="ECO:0000313" key="3">
    <source>
        <dbReference type="Proteomes" id="UP000273405"/>
    </source>
</evidence>
<proteinExistence type="predicted"/>
<dbReference type="SUPFAM" id="SSF48452">
    <property type="entry name" value="TPR-like"/>
    <property type="match status" value="1"/>
</dbReference>
<comment type="caution">
    <text evidence="2">The sequence shown here is derived from an EMBL/GenBank/DDBJ whole genome shotgun (WGS) entry which is preliminary data.</text>
</comment>
<dbReference type="Gene3D" id="1.25.40.10">
    <property type="entry name" value="Tetratricopeptide repeat domain"/>
    <property type="match status" value="1"/>
</dbReference>
<accession>A0A3A8P457</accession>
<evidence type="ECO:0000313" key="2">
    <source>
        <dbReference type="EMBL" id="RKH47222.1"/>
    </source>
</evidence>
<sequence>MSLARPGQGFIPFAFERDGRREPDHGLGHAMDLWCKKLYRFVDGELESGDEERFRLHLALCRACSSGLHDAMQLEMLSVQALYGAVPHNDAPAPPSESRSGARFAWLRGWRGQALGAVLAMGLGALVASLPTVSFQSVDAWRAGAAVRGLEARIAYPAADRYHPYVPARTGTPDEGAEGALQAGTRVPLRTLAELEERGDLHGIAAAYLVHGELRQAADFLSRSAPSVDRDSDRAVVAMAEGDLPGALILVDSVLRQAPDHPQALWNRALVLRALGLPREAAEAFEAVARRGEPGWSEEAGIRARALRMSGIR</sequence>